<dbReference type="RefSeq" id="WP_069850660.1">
    <property type="nucleotide sequence ID" value="NZ_CP014859.1"/>
</dbReference>
<keyword evidence="2" id="KW-1185">Reference proteome</keyword>
<proteinExistence type="predicted"/>
<organism evidence="1 2">
    <name type="scientific">Actinoalloteichus hymeniacidonis</name>
    <dbReference type="NCBI Taxonomy" id="340345"/>
    <lineage>
        <taxon>Bacteria</taxon>
        <taxon>Bacillati</taxon>
        <taxon>Actinomycetota</taxon>
        <taxon>Actinomycetes</taxon>
        <taxon>Pseudonocardiales</taxon>
        <taxon>Pseudonocardiaceae</taxon>
        <taxon>Actinoalloteichus</taxon>
    </lineage>
</organism>
<dbReference type="EMBL" id="CP014859">
    <property type="protein sequence ID" value="AOS64449.1"/>
    <property type="molecule type" value="Genomic_DNA"/>
</dbReference>
<accession>A0AAC9HSC1</accession>
<dbReference type="Pfam" id="PF10824">
    <property type="entry name" value="T7SS_ESX_EspC"/>
    <property type="match status" value="1"/>
</dbReference>
<sequence length="108" mass="11509">MAGEAYDVVTEDLVAHASHLEALTDRLNTAISAAETVSMSDDAYGLICQFLPPTINPMEEEGIAALQAAVEGVTTSAENVRATADQYDETDNLSQQSFQKITMDGIQA</sequence>
<protein>
    <submittedName>
        <fullName evidence="1">DUF2580 family protein</fullName>
    </submittedName>
</protein>
<dbReference type="Proteomes" id="UP000095210">
    <property type="component" value="Chromosome"/>
</dbReference>
<reference evidence="2" key="1">
    <citation type="submission" date="2016-03" db="EMBL/GenBank/DDBJ databases">
        <title>Complete genome sequence of the type strain Actinoalloteichus hymeniacidonis DSM 45092.</title>
        <authorList>
            <person name="Schaffert L."/>
            <person name="Albersmeier A."/>
            <person name="Winkler A."/>
            <person name="Kalinowski J."/>
            <person name="Zotchev S."/>
            <person name="Ruckert C."/>
        </authorList>
    </citation>
    <scope>NUCLEOTIDE SEQUENCE [LARGE SCALE GENOMIC DNA]</scope>
    <source>
        <strain evidence="2">HPA177(T) (DSM 45092(T))</strain>
    </source>
</reference>
<gene>
    <name evidence="1" type="ORF">TL08_18270</name>
</gene>
<name>A0AAC9HSC1_9PSEU</name>
<evidence type="ECO:0000313" key="2">
    <source>
        <dbReference type="Proteomes" id="UP000095210"/>
    </source>
</evidence>
<dbReference type="AlphaFoldDB" id="A0AAC9HSC1"/>
<dbReference type="KEGG" id="ahm:TL08_18270"/>
<evidence type="ECO:0000313" key="1">
    <source>
        <dbReference type="EMBL" id="AOS64449.1"/>
    </source>
</evidence>
<dbReference type="GO" id="GO:0009306">
    <property type="term" value="P:protein secretion"/>
    <property type="evidence" value="ECO:0007669"/>
    <property type="project" value="InterPro"/>
</dbReference>
<dbReference type="InterPro" id="IPR022536">
    <property type="entry name" value="EspC"/>
</dbReference>